<name>A0ABX8AZ98_9HYPH</name>
<feature type="transmembrane region" description="Helical" evidence="6">
    <location>
        <begin position="221"/>
        <end position="237"/>
    </location>
</feature>
<evidence type="ECO:0000313" key="8">
    <source>
        <dbReference type="Proteomes" id="UP000680706"/>
    </source>
</evidence>
<feature type="transmembrane region" description="Helical" evidence="6">
    <location>
        <begin position="180"/>
        <end position="200"/>
    </location>
</feature>
<comment type="subcellular location">
    <subcellularLocation>
        <location evidence="1">Cell membrane</location>
        <topology evidence="1">Multi-pass membrane protein</topology>
    </subcellularLocation>
</comment>
<organism evidence="7 8">
    <name type="scientific">Pseudovibrio brasiliensis</name>
    <dbReference type="NCBI Taxonomy" id="1898042"/>
    <lineage>
        <taxon>Bacteria</taxon>
        <taxon>Pseudomonadati</taxon>
        <taxon>Pseudomonadota</taxon>
        <taxon>Alphaproteobacteria</taxon>
        <taxon>Hyphomicrobiales</taxon>
        <taxon>Stappiaceae</taxon>
        <taxon>Pseudovibrio</taxon>
    </lineage>
</organism>
<keyword evidence="5 6" id="KW-0472">Membrane</keyword>
<evidence type="ECO:0000256" key="6">
    <source>
        <dbReference type="SAM" id="Phobius"/>
    </source>
</evidence>
<keyword evidence="7" id="KW-0614">Plasmid</keyword>
<dbReference type="RefSeq" id="WP_075697564.1">
    <property type="nucleotide sequence ID" value="NZ_CP074128.1"/>
</dbReference>
<feature type="transmembrane region" description="Helical" evidence="6">
    <location>
        <begin position="372"/>
        <end position="398"/>
    </location>
</feature>
<sequence>MIARLLKHRAGLRVLALKGTEALAGAAMTIYLARVLGPAEFGVFAFGLATTMLLAIPIKNGASTLITKHVAIAREGNVDEQAGPLLAKGIILSLVYAVLLILGSVAVFALGDGENAFISSVALFSFALPFLCITGLMEGVLRGSFRPNAAILIGTVLVPLVVLAAAAVLNEQLKGQGWSFAIWLYISAAVAITLLSLILVRPFLMPLLSHAKNDRMRSAEWIGLVAPFAIVTGLLIFNRQIDVILLGTLAGEEEAGIYRIAAQASILVTFGVQAIGHLYAPYLATADSQTAPSKISGYLRKSILFSLGFGGLALLGLALVGKLIITLLAGPEYLPAYPIMLILCAANLAVAANGATMQALYMQGHQRKTAWIFFASGMFSVVANAILIPYLGILGAAIASSAVILSWSLGLRWLACGVWQLSFLTLTPRH</sequence>
<feature type="transmembrane region" description="Helical" evidence="6">
    <location>
        <begin position="39"/>
        <end position="58"/>
    </location>
</feature>
<keyword evidence="3 6" id="KW-0812">Transmembrane</keyword>
<evidence type="ECO:0000256" key="4">
    <source>
        <dbReference type="ARBA" id="ARBA00022989"/>
    </source>
</evidence>
<dbReference type="InterPro" id="IPR002797">
    <property type="entry name" value="Polysacc_synth"/>
</dbReference>
<geneLocation type="plasmid" evidence="7 8">
    <name>pAb134-02</name>
</geneLocation>
<dbReference type="Pfam" id="PF01943">
    <property type="entry name" value="Polysacc_synt"/>
    <property type="match status" value="1"/>
</dbReference>
<feature type="transmembrane region" description="Helical" evidence="6">
    <location>
        <begin position="404"/>
        <end position="426"/>
    </location>
</feature>
<evidence type="ECO:0000256" key="5">
    <source>
        <dbReference type="ARBA" id="ARBA00023136"/>
    </source>
</evidence>
<keyword evidence="4 6" id="KW-1133">Transmembrane helix</keyword>
<feature type="transmembrane region" description="Helical" evidence="6">
    <location>
        <begin position="149"/>
        <end position="168"/>
    </location>
</feature>
<evidence type="ECO:0000256" key="2">
    <source>
        <dbReference type="ARBA" id="ARBA00022475"/>
    </source>
</evidence>
<feature type="transmembrane region" description="Helical" evidence="6">
    <location>
        <begin position="337"/>
        <end position="360"/>
    </location>
</feature>
<protein>
    <submittedName>
        <fullName evidence="7">Oligosaccharide flippase family protein</fullName>
    </submittedName>
</protein>
<proteinExistence type="predicted"/>
<dbReference type="EMBL" id="CP074128">
    <property type="protein sequence ID" value="QUS58929.1"/>
    <property type="molecule type" value="Genomic_DNA"/>
</dbReference>
<dbReference type="PANTHER" id="PTHR30250:SF11">
    <property type="entry name" value="O-ANTIGEN TRANSPORTER-RELATED"/>
    <property type="match status" value="1"/>
</dbReference>
<evidence type="ECO:0000313" key="7">
    <source>
        <dbReference type="EMBL" id="QUS58929.1"/>
    </source>
</evidence>
<reference evidence="7 8" key="1">
    <citation type="journal article" date="2021" name="Angew. Chem. Int. Ed. Engl.">
        <title>A novel family of nonribosomal peptides modulate collective behavior in Pseudovibrio bacteria isolated from marine sponges.</title>
        <authorList>
            <person name="Ioca L.P."/>
            <person name="Dai Y."/>
            <person name="Kunakom S."/>
            <person name="Diaz-Espinosa J."/>
            <person name="Krunic A."/>
            <person name="Crnkovic C.M."/>
            <person name="Orjala J."/>
            <person name="Sanchez L.M."/>
            <person name="Ferreira A.G."/>
            <person name="Berlinck R.G.S."/>
            <person name="Eustaquio A.S."/>
        </authorList>
    </citation>
    <scope>NUCLEOTIDE SEQUENCE [LARGE SCALE GENOMIC DNA]</scope>
    <source>
        <strain evidence="7 8">Ab134</strain>
        <plasmid evidence="7 8">pAb134-02</plasmid>
    </source>
</reference>
<dbReference type="Proteomes" id="UP000680706">
    <property type="component" value="Plasmid pAb134-02"/>
</dbReference>
<feature type="transmembrane region" description="Helical" evidence="6">
    <location>
        <begin position="116"/>
        <end position="137"/>
    </location>
</feature>
<accession>A0ABX8AZ98</accession>
<gene>
    <name evidence="7" type="ORF">KGB56_24715</name>
</gene>
<keyword evidence="8" id="KW-1185">Reference proteome</keyword>
<evidence type="ECO:0000256" key="1">
    <source>
        <dbReference type="ARBA" id="ARBA00004651"/>
    </source>
</evidence>
<keyword evidence="2" id="KW-1003">Cell membrane</keyword>
<dbReference type="PANTHER" id="PTHR30250">
    <property type="entry name" value="PST FAMILY PREDICTED COLANIC ACID TRANSPORTER"/>
    <property type="match status" value="1"/>
</dbReference>
<feature type="transmembrane region" description="Helical" evidence="6">
    <location>
        <begin position="303"/>
        <end position="325"/>
    </location>
</feature>
<evidence type="ECO:0000256" key="3">
    <source>
        <dbReference type="ARBA" id="ARBA00022692"/>
    </source>
</evidence>
<feature type="transmembrane region" description="Helical" evidence="6">
    <location>
        <begin position="90"/>
        <end position="110"/>
    </location>
</feature>
<dbReference type="InterPro" id="IPR050833">
    <property type="entry name" value="Poly_Biosynth_Transport"/>
</dbReference>